<evidence type="ECO:0000259" key="5">
    <source>
        <dbReference type="PROSITE" id="PS50977"/>
    </source>
</evidence>
<evidence type="ECO:0000256" key="3">
    <source>
        <dbReference type="ARBA" id="ARBA00023163"/>
    </source>
</evidence>
<dbReference type="PANTHER" id="PTHR30055:SF148">
    <property type="entry name" value="TETR-FAMILY TRANSCRIPTIONAL REGULATOR"/>
    <property type="match status" value="1"/>
</dbReference>
<dbReference type="InterPro" id="IPR036271">
    <property type="entry name" value="Tet_transcr_reg_TetR-rel_C_sf"/>
</dbReference>
<keyword evidence="1" id="KW-0805">Transcription regulation</keyword>
<reference evidence="6 7" key="1">
    <citation type="submission" date="2021-01" db="EMBL/GenBank/DDBJ databases">
        <title>Whole genome shotgun sequence of Actinoplanes couchii NBRC 106145.</title>
        <authorList>
            <person name="Komaki H."/>
            <person name="Tamura T."/>
        </authorList>
    </citation>
    <scope>NUCLEOTIDE SEQUENCE [LARGE SCALE GENOMIC DNA]</scope>
    <source>
        <strain evidence="6 7">NBRC 106145</strain>
    </source>
</reference>
<dbReference type="RefSeq" id="WP_203804324.1">
    <property type="nucleotide sequence ID" value="NZ_BAAAQE010000093.1"/>
</dbReference>
<accession>A0ABQ3XKE4</accession>
<keyword evidence="7" id="KW-1185">Reference proteome</keyword>
<dbReference type="EMBL" id="BOMG01000092">
    <property type="protein sequence ID" value="GID58912.1"/>
    <property type="molecule type" value="Genomic_DNA"/>
</dbReference>
<evidence type="ECO:0000256" key="2">
    <source>
        <dbReference type="ARBA" id="ARBA00023125"/>
    </source>
</evidence>
<evidence type="ECO:0000313" key="7">
    <source>
        <dbReference type="Proteomes" id="UP000612282"/>
    </source>
</evidence>
<dbReference type="SUPFAM" id="SSF48498">
    <property type="entry name" value="Tetracyclin repressor-like, C-terminal domain"/>
    <property type="match status" value="1"/>
</dbReference>
<sequence length="187" mass="20459">MTDEPRRTRGVQRGPRSTHVIESVRAAALTELDRVGFARLAMDAVARTAGVSRTTVYRRWPTKTALLATVVEPVLQRYDTDPDTGTARGDLIAALALIRANSALPEGRALIAAAGEPDSQAVVRAANDRTIAMLERLLTRAVDRGEITTDVRTVAYLAMQGTVMWPQIRDTPLDDAELERFARVLLP</sequence>
<evidence type="ECO:0000256" key="4">
    <source>
        <dbReference type="PROSITE-ProRule" id="PRU00335"/>
    </source>
</evidence>
<keyword evidence="2 4" id="KW-0238">DNA-binding</keyword>
<protein>
    <submittedName>
        <fullName evidence="6">TetR family transcriptional regulator</fullName>
    </submittedName>
</protein>
<dbReference type="SUPFAM" id="SSF46689">
    <property type="entry name" value="Homeodomain-like"/>
    <property type="match status" value="1"/>
</dbReference>
<organism evidence="6 7">
    <name type="scientific">Actinoplanes couchii</name>
    <dbReference type="NCBI Taxonomy" id="403638"/>
    <lineage>
        <taxon>Bacteria</taxon>
        <taxon>Bacillati</taxon>
        <taxon>Actinomycetota</taxon>
        <taxon>Actinomycetes</taxon>
        <taxon>Micromonosporales</taxon>
        <taxon>Micromonosporaceae</taxon>
        <taxon>Actinoplanes</taxon>
    </lineage>
</organism>
<feature type="DNA-binding region" description="H-T-H motif" evidence="4">
    <location>
        <begin position="41"/>
        <end position="60"/>
    </location>
</feature>
<dbReference type="PANTHER" id="PTHR30055">
    <property type="entry name" value="HTH-TYPE TRANSCRIPTIONAL REGULATOR RUTR"/>
    <property type="match status" value="1"/>
</dbReference>
<name>A0ABQ3XKE4_9ACTN</name>
<comment type="caution">
    <text evidence="6">The sequence shown here is derived from an EMBL/GenBank/DDBJ whole genome shotgun (WGS) entry which is preliminary data.</text>
</comment>
<keyword evidence="3" id="KW-0804">Transcription</keyword>
<evidence type="ECO:0000313" key="6">
    <source>
        <dbReference type="EMBL" id="GID58912.1"/>
    </source>
</evidence>
<evidence type="ECO:0000256" key="1">
    <source>
        <dbReference type="ARBA" id="ARBA00023015"/>
    </source>
</evidence>
<dbReference type="Gene3D" id="1.10.10.60">
    <property type="entry name" value="Homeodomain-like"/>
    <property type="match status" value="1"/>
</dbReference>
<dbReference type="PROSITE" id="PS50977">
    <property type="entry name" value="HTH_TETR_2"/>
    <property type="match status" value="1"/>
</dbReference>
<dbReference type="InterPro" id="IPR001647">
    <property type="entry name" value="HTH_TetR"/>
</dbReference>
<proteinExistence type="predicted"/>
<dbReference type="InterPro" id="IPR009057">
    <property type="entry name" value="Homeodomain-like_sf"/>
</dbReference>
<dbReference type="Pfam" id="PF16859">
    <property type="entry name" value="TetR_C_11"/>
    <property type="match status" value="1"/>
</dbReference>
<dbReference type="InterPro" id="IPR050109">
    <property type="entry name" value="HTH-type_TetR-like_transc_reg"/>
</dbReference>
<gene>
    <name evidence="6" type="ORF">Aco03nite_073160</name>
</gene>
<dbReference type="Proteomes" id="UP000612282">
    <property type="component" value="Unassembled WGS sequence"/>
</dbReference>
<feature type="domain" description="HTH tetR-type" evidence="5">
    <location>
        <begin position="18"/>
        <end position="78"/>
    </location>
</feature>
<dbReference type="InterPro" id="IPR011075">
    <property type="entry name" value="TetR_C"/>
</dbReference>
<dbReference type="Pfam" id="PF00440">
    <property type="entry name" value="TetR_N"/>
    <property type="match status" value="1"/>
</dbReference>
<dbReference type="Gene3D" id="1.10.357.10">
    <property type="entry name" value="Tetracycline Repressor, domain 2"/>
    <property type="match status" value="1"/>
</dbReference>